<protein>
    <submittedName>
        <fullName evidence="1">Uncharacterized protein</fullName>
    </submittedName>
</protein>
<evidence type="ECO:0000313" key="2">
    <source>
        <dbReference type="Proteomes" id="UP000593561"/>
    </source>
</evidence>
<keyword evidence="2" id="KW-1185">Reference proteome</keyword>
<evidence type="ECO:0000313" key="1">
    <source>
        <dbReference type="EMBL" id="MBA0620242.1"/>
    </source>
</evidence>
<sequence>MRLWIAAMAVGQASQRTVPMMRTVESFSLPYPAKCTISSHLIS</sequence>
<reference evidence="1 2" key="1">
    <citation type="journal article" date="2019" name="Genome Biol. Evol.">
        <title>Insights into the evolution of the New World diploid cottons (Gossypium, subgenus Houzingenia) based on genome sequencing.</title>
        <authorList>
            <person name="Grover C.E."/>
            <person name="Arick M.A. 2nd"/>
            <person name="Thrash A."/>
            <person name="Conover J.L."/>
            <person name="Sanders W.S."/>
            <person name="Peterson D.G."/>
            <person name="Frelichowski J.E."/>
            <person name="Scheffler J.A."/>
            <person name="Scheffler B.E."/>
            <person name="Wendel J.F."/>
        </authorList>
    </citation>
    <scope>NUCLEOTIDE SEQUENCE [LARGE SCALE GENOMIC DNA]</scope>
    <source>
        <strain evidence="1">27</strain>
        <tissue evidence="1">Leaf</tissue>
    </source>
</reference>
<dbReference type="Proteomes" id="UP000593561">
    <property type="component" value="Unassembled WGS sequence"/>
</dbReference>
<accession>A0A7J8S3T7</accession>
<proteinExistence type="predicted"/>
<dbReference type="AlphaFoldDB" id="A0A7J8S3T7"/>
<comment type="caution">
    <text evidence="1">The sequence shown here is derived from an EMBL/GenBank/DDBJ whole genome shotgun (WGS) entry which is preliminary data.</text>
</comment>
<organism evidence="1 2">
    <name type="scientific">Gossypium davidsonii</name>
    <name type="common">Davidson's cotton</name>
    <name type="synonym">Gossypium klotzschianum subsp. davidsonii</name>
    <dbReference type="NCBI Taxonomy" id="34287"/>
    <lineage>
        <taxon>Eukaryota</taxon>
        <taxon>Viridiplantae</taxon>
        <taxon>Streptophyta</taxon>
        <taxon>Embryophyta</taxon>
        <taxon>Tracheophyta</taxon>
        <taxon>Spermatophyta</taxon>
        <taxon>Magnoliopsida</taxon>
        <taxon>eudicotyledons</taxon>
        <taxon>Gunneridae</taxon>
        <taxon>Pentapetalae</taxon>
        <taxon>rosids</taxon>
        <taxon>malvids</taxon>
        <taxon>Malvales</taxon>
        <taxon>Malvaceae</taxon>
        <taxon>Malvoideae</taxon>
        <taxon>Gossypium</taxon>
    </lineage>
</organism>
<dbReference type="EMBL" id="JABFAC010000008">
    <property type="protein sequence ID" value="MBA0620242.1"/>
    <property type="molecule type" value="Genomic_DNA"/>
</dbReference>
<name>A0A7J8S3T7_GOSDV</name>
<gene>
    <name evidence="1" type="ORF">Godav_005998</name>
</gene>
<feature type="non-terminal residue" evidence="1">
    <location>
        <position position="43"/>
    </location>
</feature>